<sequence length="176" mass="18820">MPLGTWGNECCCVASVVNRAVIIGVDDTGSEASESTGTGGCVSTDGPMSLPDLMSEVTDSVDSTPEPFDEMFFSDLQVFVGREFTVTLRRQPDDFLGAKVLESLKSCDVTLKSVGMGPLRDWNEERPHLCVSPGDKVVSVNGVRGPTAAAMIQKLKTEEELELVILRCSGCAEVTL</sequence>
<evidence type="ECO:0008006" key="2">
    <source>
        <dbReference type="Google" id="ProtNLM"/>
    </source>
</evidence>
<dbReference type="AlphaFoldDB" id="A0A7S1AKB9"/>
<evidence type="ECO:0000313" key="1">
    <source>
        <dbReference type="EMBL" id="CAD8857084.1"/>
    </source>
</evidence>
<organism evidence="1">
    <name type="scientific">Noctiluca scintillans</name>
    <name type="common">Sea sparkle</name>
    <name type="synonym">Red tide dinoflagellate</name>
    <dbReference type="NCBI Taxonomy" id="2966"/>
    <lineage>
        <taxon>Eukaryota</taxon>
        <taxon>Sar</taxon>
        <taxon>Alveolata</taxon>
        <taxon>Dinophyceae</taxon>
        <taxon>Noctilucales</taxon>
        <taxon>Noctilucaceae</taxon>
        <taxon>Noctiluca</taxon>
    </lineage>
</organism>
<name>A0A7S1AKB9_NOCSC</name>
<proteinExistence type="predicted"/>
<reference evidence="1" key="1">
    <citation type="submission" date="2021-01" db="EMBL/GenBank/DDBJ databases">
        <authorList>
            <person name="Corre E."/>
            <person name="Pelletier E."/>
            <person name="Niang G."/>
            <person name="Scheremetjew M."/>
            <person name="Finn R."/>
            <person name="Kale V."/>
            <person name="Holt S."/>
            <person name="Cochrane G."/>
            <person name="Meng A."/>
            <person name="Brown T."/>
            <person name="Cohen L."/>
        </authorList>
    </citation>
    <scope>NUCLEOTIDE SEQUENCE</scope>
</reference>
<accession>A0A7S1AKB9</accession>
<protein>
    <recommendedName>
        <fullName evidence="2">PDZ domain-containing protein</fullName>
    </recommendedName>
</protein>
<gene>
    <name evidence="1" type="ORF">NSCI0253_LOCUS31436</name>
</gene>
<dbReference type="EMBL" id="HBFQ01044352">
    <property type="protein sequence ID" value="CAD8857084.1"/>
    <property type="molecule type" value="Transcribed_RNA"/>
</dbReference>